<accession>A0A8X8BET3</accession>
<gene>
    <name evidence="1" type="ORF">Bca52824_003557</name>
</gene>
<proteinExistence type="predicted"/>
<dbReference type="EMBL" id="JAAMPC010000001">
    <property type="protein sequence ID" value="KAG2332377.1"/>
    <property type="molecule type" value="Genomic_DNA"/>
</dbReference>
<dbReference type="OrthoDB" id="1110459at2759"/>
<name>A0A8X8BET3_BRACI</name>
<sequence length="86" mass="9644">MAKILSGCPILETLSLDFCIDLKVIDLSKSLYLRTLEATIRDTGTQIIAPHIRCLRLTDYVYLCTLVDVFSLTEAKLEISIGSMTY</sequence>
<dbReference type="AlphaFoldDB" id="A0A8X8BET3"/>
<organism evidence="1 2">
    <name type="scientific">Brassica carinata</name>
    <name type="common">Ethiopian mustard</name>
    <name type="synonym">Abyssinian cabbage</name>
    <dbReference type="NCBI Taxonomy" id="52824"/>
    <lineage>
        <taxon>Eukaryota</taxon>
        <taxon>Viridiplantae</taxon>
        <taxon>Streptophyta</taxon>
        <taxon>Embryophyta</taxon>
        <taxon>Tracheophyta</taxon>
        <taxon>Spermatophyta</taxon>
        <taxon>Magnoliopsida</taxon>
        <taxon>eudicotyledons</taxon>
        <taxon>Gunneridae</taxon>
        <taxon>Pentapetalae</taxon>
        <taxon>rosids</taxon>
        <taxon>malvids</taxon>
        <taxon>Brassicales</taxon>
        <taxon>Brassicaceae</taxon>
        <taxon>Brassiceae</taxon>
        <taxon>Brassica</taxon>
    </lineage>
</organism>
<comment type="caution">
    <text evidence="1">The sequence shown here is derived from an EMBL/GenBank/DDBJ whole genome shotgun (WGS) entry which is preliminary data.</text>
</comment>
<dbReference type="Proteomes" id="UP000886595">
    <property type="component" value="Unassembled WGS sequence"/>
</dbReference>
<protein>
    <submittedName>
        <fullName evidence="1">Uncharacterized protein</fullName>
    </submittedName>
</protein>
<evidence type="ECO:0000313" key="2">
    <source>
        <dbReference type="Proteomes" id="UP000886595"/>
    </source>
</evidence>
<reference evidence="1 2" key="1">
    <citation type="submission" date="2020-02" db="EMBL/GenBank/DDBJ databases">
        <authorList>
            <person name="Ma Q."/>
            <person name="Huang Y."/>
            <person name="Song X."/>
            <person name="Pei D."/>
        </authorList>
    </citation>
    <scope>NUCLEOTIDE SEQUENCE [LARGE SCALE GENOMIC DNA]</scope>
    <source>
        <strain evidence="1">Sxm20200214</strain>
        <tissue evidence="1">Leaf</tissue>
    </source>
</reference>
<keyword evidence="2" id="KW-1185">Reference proteome</keyword>
<evidence type="ECO:0000313" key="1">
    <source>
        <dbReference type="EMBL" id="KAG2332377.1"/>
    </source>
</evidence>